<name>A0ABD4TMR2_9EURY</name>
<dbReference type="Gene3D" id="3.40.228.10">
    <property type="entry name" value="Dimethylsulfoxide Reductase, domain 2"/>
    <property type="match status" value="2"/>
</dbReference>
<proteinExistence type="predicted"/>
<sequence length="457" mass="50449">MPKWITQVGCPYCGASCDDLEVLVSDDGKRVLETRNACAIGNEIFHHAQSPSRPKLPRMRQPDGSMKEVSYDEAIDYTAKTLLAAKKPLIYGFGSTNCEGMSAVARVAEKGGAVLDNCASICHGPSFLAIFDNGYPSCTLGEAKNRADVVVFWGCNPMHAHPRHTSRYSIFPRGTFTAKGQMTRTIICVDPRETDTAKLADHHLMVKQGHDYDLFDAFRTVLRGHDIPDEVAGIPKKTILDAAKVMKNARFVMIFFGMGCTHTDGRNHNVDIAISLTRDLNAHTKASIMAMRGHYNIAGPGQVWSWQFGFPYCIDLSKGTHAHMNPGETSSIDLAMRGEIDCFVNVGTDAGAHFPIRAVEQLKKHPFITVDPNICMASEISDLHIPVRVVGVEEPGVVYRMDNVPIQFKKVVDGPEGVPSDEELFDRVYERMCELTETEPIWLLAKDHAKAATNAEQ</sequence>
<gene>
    <name evidence="3" type="ORF">FTO68_10900</name>
</gene>
<keyword evidence="4" id="KW-1185">Reference proteome</keyword>
<dbReference type="PIRSF" id="PIRSF005646">
    <property type="entry name" value="FwdB"/>
    <property type="match status" value="1"/>
</dbReference>
<evidence type="ECO:0000256" key="1">
    <source>
        <dbReference type="ARBA" id="ARBA00023002"/>
    </source>
</evidence>
<dbReference type="EMBL" id="VOTZ01000032">
    <property type="protein sequence ID" value="MCQ1539484.1"/>
    <property type="molecule type" value="Genomic_DNA"/>
</dbReference>
<organism evidence="3 4">
    <name type="scientific">Methanocalculus taiwanensis</name>
    <dbReference type="NCBI Taxonomy" id="106207"/>
    <lineage>
        <taxon>Archaea</taxon>
        <taxon>Methanobacteriati</taxon>
        <taxon>Methanobacteriota</taxon>
        <taxon>Stenosarchaea group</taxon>
        <taxon>Methanomicrobia</taxon>
        <taxon>Methanomicrobiales</taxon>
        <taxon>Methanocalculaceae</taxon>
        <taxon>Methanocalculus</taxon>
    </lineage>
</organism>
<dbReference type="GO" id="GO:0016491">
    <property type="term" value="F:oxidoreductase activity"/>
    <property type="evidence" value="ECO:0007669"/>
    <property type="project" value="UniProtKB-KW"/>
</dbReference>
<keyword evidence="1" id="KW-0560">Oxidoreductase</keyword>
<dbReference type="InterPro" id="IPR006656">
    <property type="entry name" value="Mopterin_OxRdtase"/>
</dbReference>
<dbReference type="AlphaFoldDB" id="A0ABD4TMR2"/>
<dbReference type="InterPro" id="IPR016457">
    <property type="entry name" value="Formylmethanofuran_DH_bsu"/>
</dbReference>
<dbReference type="InterPro" id="IPR050123">
    <property type="entry name" value="Prok_molybdopt-oxidoreductase"/>
</dbReference>
<dbReference type="CDD" id="cd02761">
    <property type="entry name" value="MopB_FmdB-FwdB"/>
    <property type="match status" value="1"/>
</dbReference>
<dbReference type="PANTHER" id="PTHR43105:SF14">
    <property type="entry name" value="FORMATE DEHYDROGENASE H"/>
    <property type="match status" value="1"/>
</dbReference>
<feature type="domain" description="Molybdopterin oxidoreductase" evidence="2">
    <location>
        <begin position="55"/>
        <end position="264"/>
    </location>
</feature>
<reference evidence="3 4" key="1">
    <citation type="submission" date="2019-08" db="EMBL/GenBank/DDBJ databases">
        <authorList>
            <person name="Chen S.-C."/>
            <person name="Lai M.-C."/>
            <person name="You Y.-T."/>
        </authorList>
    </citation>
    <scope>NUCLEOTIDE SEQUENCE [LARGE SCALE GENOMIC DNA]</scope>
    <source>
        <strain evidence="3 4">P2F9704a</strain>
    </source>
</reference>
<dbReference type="SUPFAM" id="SSF53706">
    <property type="entry name" value="Formate dehydrogenase/DMSO reductase, domains 1-3"/>
    <property type="match status" value="1"/>
</dbReference>
<accession>A0ABD4TMR2</accession>
<dbReference type="NCBIfam" id="TIGR03129">
    <property type="entry name" value="one_C_dehyd_B"/>
    <property type="match status" value="1"/>
</dbReference>
<evidence type="ECO:0000259" key="2">
    <source>
        <dbReference type="Pfam" id="PF00384"/>
    </source>
</evidence>
<dbReference type="Pfam" id="PF00384">
    <property type="entry name" value="Molybdopterin"/>
    <property type="match status" value="1"/>
</dbReference>
<evidence type="ECO:0000313" key="3">
    <source>
        <dbReference type="EMBL" id="MCQ1539484.1"/>
    </source>
</evidence>
<dbReference type="Gene3D" id="3.40.50.740">
    <property type="match status" value="1"/>
</dbReference>
<evidence type="ECO:0000313" key="4">
    <source>
        <dbReference type="Proteomes" id="UP001524383"/>
    </source>
</evidence>
<dbReference type="RefSeq" id="WP_255333451.1">
    <property type="nucleotide sequence ID" value="NZ_VOTZ01000032.1"/>
</dbReference>
<comment type="caution">
    <text evidence="3">The sequence shown here is derived from an EMBL/GenBank/DDBJ whole genome shotgun (WGS) entry which is preliminary data.</text>
</comment>
<dbReference type="Proteomes" id="UP001524383">
    <property type="component" value="Unassembled WGS sequence"/>
</dbReference>
<dbReference type="Gene3D" id="3.30.200.210">
    <property type="match status" value="1"/>
</dbReference>
<protein>
    <submittedName>
        <fullName evidence="3">Formylmethanofuran dehydrogenase subunit B</fullName>
    </submittedName>
</protein>
<dbReference type="PANTHER" id="PTHR43105">
    <property type="entry name" value="RESPIRATORY NITRATE REDUCTASE"/>
    <property type="match status" value="1"/>
</dbReference>